<name>A0A7J8H0N1_ROUAE</name>
<gene>
    <name evidence="2" type="ORF">HJG63_011179</name>
</gene>
<protein>
    <submittedName>
        <fullName evidence="2">Uncharacterized protein</fullName>
    </submittedName>
</protein>
<comment type="caution">
    <text evidence="2">The sequence shown here is derived from an EMBL/GenBank/DDBJ whole genome shotgun (WGS) entry which is preliminary data.</text>
</comment>
<reference evidence="2 3" key="1">
    <citation type="journal article" date="2020" name="Nature">
        <title>Six reference-quality genomes reveal evolution of bat adaptations.</title>
        <authorList>
            <person name="Jebb D."/>
            <person name="Huang Z."/>
            <person name="Pippel M."/>
            <person name="Hughes G.M."/>
            <person name="Lavrichenko K."/>
            <person name="Devanna P."/>
            <person name="Winkler S."/>
            <person name="Jermiin L.S."/>
            <person name="Skirmuntt E.C."/>
            <person name="Katzourakis A."/>
            <person name="Burkitt-Gray L."/>
            <person name="Ray D.A."/>
            <person name="Sullivan K.A.M."/>
            <person name="Roscito J.G."/>
            <person name="Kirilenko B.M."/>
            <person name="Davalos L.M."/>
            <person name="Corthals A.P."/>
            <person name="Power M.L."/>
            <person name="Jones G."/>
            <person name="Ransome R.D."/>
            <person name="Dechmann D.K.N."/>
            <person name="Locatelli A.G."/>
            <person name="Puechmaille S.J."/>
            <person name="Fedrigo O."/>
            <person name="Jarvis E.D."/>
            <person name="Hiller M."/>
            <person name="Vernes S.C."/>
            <person name="Myers E.W."/>
            <person name="Teeling E.C."/>
        </authorList>
    </citation>
    <scope>NUCLEOTIDE SEQUENCE [LARGE SCALE GENOMIC DNA]</scope>
    <source>
        <strain evidence="2">MRouAeg1</strain>
        <tissue evidence="2">Muscle</tissue>
    </source>
</reference>
<feature type="compositionally biased region" description="Polar residues" evidence="1">
    <location>
        <begin position="150"/>
        <end position="159"/>
    </location>
</feature>
<evidence type="ECO:0000313" key="2">
    <source>
        <dbReference type="EMBL" id="KAF6465757.1"/>
    </source>
</evidence>
<keyword evidence="3" id="KW-1185">Reference proteome</keyword>
<dbReference type="AlphaFoldDB" id="A0A7J8H0N1"/>
<feature type="compositionally biased region" description="Basic and acidic residues" evidence="1">
    <location>
        <begin position="123"/>
        <end position="133"/>
    </location>
</feature>
<dbReference type="EMBL" id="JACASE010000005">
    <property type="protein sequence ID" value="KAF6465757.1"/>
    <property type="molecule type" value="Genomic_DNA"/>
</dbReference>
<feature type="region of interest" description="Disordered" evidence="1">
    <location>
        <begin position="98"/>
        <end position="159"/>
    </location>
</feature>
<evidence type="ECO:0000313" key="3">
    <source>
        <dbReference type="Proteomes" id="UP000593571"/>
    </source>
</evidence>
<proteinExistence type="predicted"/>
<evidence type="ECO:0000256" key="1">
    <source>
        <dbReference type="SAM" id="MobiDB-lite"/>
    </source>
</evidence>
<organism evidence="2 3">
    <name type="scientific">Rousettus aegyptiacus</name>
    <name type="common">Egyptian fruit bat</name>
    <name type="synonym">Pteropus aegyptiacus</name>
    <dbReference type="NCBI Taxonomy" id="9407"/>
    <lineage>
        <taxon>Eukaryota</taxon>
        <taxon>Metazoa</taxon>
        <taxon>Chordata</taxon>
        <taxon>Craniata</taxon>
        <taxon>Vertebrata</taxon>
        <taxon>Euteleostomi</taxon>
        <taxon>Mammalia</taxon>
        <taxon>Eutheria</taxon>
        <taxon>Laurasiatheria</taxon>
        <taxon>Chiroptera</taxon>
        <taxon>Yinpterochiroptera</taxon>
        <taxon>Pteropodoidea</taxon>
        <taxon>Pteropodidae</taxon>
        <taxon>Rousettinae</taxon>
        <taxon>Rousettus</taxon>
    </lineage>
</organism>
<dbReference type="Proteomes" id="UP000593571">
    <property type="component" value="Unassembled WGS sequence"/>
</dbReference>
<feature type="compositionally biased region" description="Basic and acidic residues" evidence="1">
    <location>
        <begin position="98"/>
        <end position="112"/>
    </location>
</feature>
<accession>A0A7J8H0N1</accession>
<sequence length="159" mass="16978">MEIVSTAQVAKGPRLFPWHIGAPKGGSGGPHHKAWALVKGQSDGLHQRAEAGPLLTLLELQGVSSLGRAAVSIGDTTRPGGLQSKQVITHHTVRILRTEHRGQSTDRSEATRKASRSQPSKLDLGEWPRERGHSSQGVRNKLKRGGGNATGTFGSVRSF</sequence>